<organism evidence="2 3">
    <name type="scientific">Bathymodiolus azoricus thioautotrophic gill symbiont</name>
    <dbReference type="NCBI Taxonomy" id="235205"/>
    <lineage>
        <taxon>Bacteria</taxon>
        <taxon>Pseudomonadati</taxon>
        <taxon>Pseudomonadota</taxon>
        <taxon>Gammaproteobacteria</taxon>
        <taxon>sulfur-oxidizing symbionts</taxon>
    </lineage>
</organism>
<sequence>MMMLTDNYPSTDEEQDVKISLKYPNVKELGFKSLFAINQMVVGNATFFNAVGSWGGGTLVIAYSLANYFDDRKNAKKTI</sequence>
<accession>A0A1H6M7E5</accession>
<evidence type="ECO:0000313" key="2">
    <source>
        <dbReference type="EMBL" id="SEH93562.1"/>
    </source>
</evidence>
<feature type="transmembrane region" description="Helical" evidence="1">
    <location>
        <begin position="47"/>
        <end position="69"/>
    </location>
</feature>
<name>A0A1H6M7E5_9GAMM</name>
<dbReference type="AlphaFoldDB" id="A0A1H6M7E5"/>
<evidence type="ECO:0000313" key="3">
    <source>
        <dbReference type="Proteomes" id="UP000198559"/>
    </source>
</evidence>
<keyword evidence="1" id="KW-0812">Transmembrane</keyword>
<reference evidence="3" key="1">
    <citation type="submission" date="2016-06" db="EMBL/GenBank/DDBJ databases">
        <authorList>
            <person name="Petersen J."/>
            <person name="Sayavedra L."/>
        </authorList>
    </citation>
    <scope>NUCLEOTIDE SEQUENCE [LARGE SCALE GENOMIC DNA]</scope>
    <source>
        <strain evidence="3">BazSymB</strain>
    </source>
</reference>
<keyword evidence="1" id="KW-0472">Membrane</keyword>
<protein>
    <submittedName>
        <fullName evidence="2">Uncharacterized protein</fullName>
    </submittedName>
</protein>
<proteinExistence type="predicted"/>
<evidence type="ECO:0000256" key="1">
    <source>
        <dbReference type="SAM" id="Phobius"/>
    </source>
</evidence>
<dbReference type="EMBL" id="CVUD02000249">
    <property type="protein sequence ID" value="SEH93562.1"/>
    <property type="molecule type" value="Genomic_DNA"/>
</dbReference>
<dbReference type="Proteomes" id="UP000198559">
    <property type="component" value="Unassembled WGS sequence"/>
</dbReference>
<keyword evidence="1" id="KW-1133">Transmembrane helix</keyword>
<dbReference type="STRING" id="235205.BAZSYMB_SCAFFOLD00022_14"/>
<gene>
    <name evidence="2" type="ORF">BAZSYMB_SCAFFOLD00022_14</name>
</gene>